<keyword evidence="2" id="KW-1185">Reference proteome</keyword>
<comment type="caution">
    <text evidence="1">The sequence shown here is derived from an EMBL/GenBank/DDBJ whole genome shotgun (WGS) entry which is preliminary data.</text>
</comment>
<proteinExistence type="predicted"/>
<evidence type="ECO:0000313" key="2">
    <source>
        <dbReference type="Proteomes" id="UP001054945"/>
    </source>
</evidence>
<gene>
    <name evidence="1" type="ORF">CEXT_350741</name>
</gene>
<evidence type="ECO:0000313" key="1">
    <source>
        <dbReference type="EMBL" id="GIY74257.1"/>
    </source>
</evidence>
<dbReference type="AlphaFoldDB" id="A0AAV4VV11"/>
<accession>A0AAV4VV11</accession>
<reference evidence="1 2" key="1">
    <citation type="submission" date="2021-06" db="EMBL/GenBank/DDBJ databases">
        <title>Caerostris extrusa draft genome.</title>
        <authorList>
            <person name="Kono N."/>
            <person name="Arakawa K."/>
        </authorList>
    </citation>
    <scope>NUCLEOTIDE SEQUENCE [LARGE SCALE GENOMIC DNA]</scope>
</reference>
<dbReference type="EMBL" id="BPLR01015191">
    <property type="protein sequence ID" value="GIY74257.1"/>
    <property type="molecule type" value="Genomic_DNA"/>
</dbReference>
<protein>
    <submittedName>
        <fullName evidence="1">Uncharacterized protein</fullName>
    </submittedName>
</protein>
<name>A0AAV4VV11_CAEEX</name>
<dbReference type="Proteomes" id="UP001054945">
    <property type="component" value="Unassembled WGS sequence"/>
</dbReference>
<sequence length="77" mass="8972">MQKLPKNKVGQVMLENDDFSDYGYNISDNEENNDVENGCVDLIDNDMVESDNILIDEEMHTIHSNNRKRIPVIFHFT</sequence>
<organism evidence="1 2">
    <name type="scientific">Caerostris extrusa</name>
    <name type="common">Bark spider</name>
    <name type="synonym">Caerostris bankana</name>
    <dbReference type="NCBI Taxonomy" id="172846"/>
    <lineage>
        <taxon>Eukaryota</taxon>
        <taxon>Metazoa</taxon>
        <taxon>Ecdysozoa</taxon>
        <taxon>Arthropoda</taxon>
        <taxon>Chelicerata</taxon>
        <taxon>Arachnida</taxon>
        <taxon>Araneae</taxon>
        <taxon>Araneomorphae</taxon>
        <taxon>Entelegynae</taxon>
        <taxon>Araneoidea</taxon>
        <taxon>Araneidae</taxon>
        <taxon>Caerostris</taxon>
    </lineage>
</organism>